<feature type="transmembrane region" description="Helical" evidence="1">
    <location>
        <begin position="101"/>
        <end position="125"/>
    </location>
</feature>
<keyword evidence="1" id="KW-0812">Transmembrane</keyword>
<dbReference type="InterPro" id="IPR021354">
    <property type="entry name" value="DUF2975"/>
</dbReference>
<dbReference type="Proteomes" id="UP000311713">
    <property type="component" value="Unassembled WGS sequence"/>
</dbReference>
<dbReference type="RefSeq" id="WP_139640005.1">
    <property type="nucleotide sequence ID" value="NZ_BAAAZS010000014.1"/>
</dbReference>
<gene>
    <name evidence="2" type="ORF">FH715_00655</name>
</gene>
<name>A0A5C4VEC3_9ACTN</name>
<dbReference type="Pfam" id="PF11188">
    <property type="entry name" value="DUF2975"/>
    <property type="match status" value="1"/>
</dbReference>
<keyword evidence="1" id="KW-1133">Transmembrane helix</keyword>
<keyword evidence="1" id="KW-0472">Membrane</keyword>
<accession>A0A5C4VEC3</accession>
<feature type="transmembrane region" description="Helical" evidence="1">
    <location>
        <begin position="67"/>
        <end position="89"/>
    </location>
</feature>
<dbReference type="OrthoDB" id="9853154at2"/>
<reference evidence="2 3" key="1">
    <citation type="submission" date="2019-06" db="EMBL/GenBank/DDBJ databases">
        <title>Draft genome of Streptomyces sedi sp. JCM16909.</title>
        <authorList>
            <person name="Klykleung N."/>
            <person name="Tanasupawat S."/>
            <person name="Kudo T."/>
            <person name="Yuki M."/>
            <person name="Ohkuma M."/>
        </authorList>
    </citation>
    <scope>NUCLEOTIDE SEQUENCE [LARGE SCALE GENOMIC DNA]</scope>
    <source>
        <strain evidence="2 3">JCM 16909</strain>
    </source>
</reference>
<evidence type="ECO:0000256" key="1">
    <source>
        <dbReference type="SAM" id="Phobius"/>
    </source>
</evidence>
<proteinExistence type="predicted"/>
<dbReference type="EMBL" id="VDGT01000001">
    <property type="protein sequence ID" value="TNM34243.1"/>
    <property type="molecule type" value="Genomic_DNA"/>
</dbReference>
<organism evidence="2 3">
    <name type="scientific">Streptomyces sedi</name>
    <dbReference type="NCBI Taxonomy" id="555059"/>
    <lineage>
        <taxon>Bacteria</taxon>
        <taxon>Bacillati</taxon>
        <taxon>Actinomycetota</taxon>
        <taxon>Actinomycetes</taxon>
        <taxon>Kitasatosporales</taxon>
        <taxon>Streptomycetaceae</taxon>
        <taxon>Streptomyces</taxon>
    </lineage>
</organism>
<comment type="caution">
    <text evidence="2">The sequence shown here is derived from an EMBL/GenBank/DDBJ whole genome shotgun (WGS) entry which is preliminary data.</text>
</comment>
<keyword evidence="3" id="KW-1185">Reference proteome</keyword>
<feature type="transmembrane region" description="Helical" evidence="1">
    <location>
        <begin position="137"/>
        <end position="156"/>
    </location>
</feature>
<evidence type="ECO:0000313" key="3">
    <source>
        <dbReference type="Proteomes" id="UP000311713"/>
    </source>
</evidence>
<feature type="transmembrane region" description="Helical" evidence="1">
    <location>
        <begin position="12"/>
        <end position="31"/>
    </location>
</feature>
<dbReference type="AlphaFoldDB" id="A0A5C4VEC3"/>
<protein>
    <submittedName>
        <fullName evidence="2">DUF2975 domain-containing protein</fullName>
    </submittedName>
</protein>
<sequence>MTHLLPRALRAALVAVFALGLGIQALTAYLAHTEGGRNGDLTVSPDGTVTVGGDLVSSVMRAHGTEVALYTVAALVLVQVVVVCVWRLATLAQNGEALSSASLPYLTVTIRALAGATVLLTLLALRIGDAVPLSFTLYPWGAVLAAGTGTLVMVLLRTLLHQAIERDVEATRMHDELKGLV</sequence>
<evidence type="ECO:0000313" key="2">
    <source>
        <dbReference type="EMBL" id="TNM34243.1"/>
    </source>
</evidence>